<protein>
    <submittedName>
        <fullName evidence="2">Uncharacterized protein</fullName>
    </submittedName>
</protein>
<dbReference type="Proteomes" id="UP000321331">
    <property type="component" value="Unassembled WGS sequence"/>
</dbReference>
<evidence type="ECO:0000313" key="3">
    <source>
        <dbReference type="Proteomes" id="UP000321331"/>
    </source>
</evidence>
<feature type="signal peptide" evidence="1">
    <location>
        <begin position="1"/>
        <end position="17"/>
    </location>
</feature>
<evidence type="ECO:0000256" key="1">
    <source>
        <dbReference type="SAM" id="SignalP"/>
    </source>
</evidence>
<comment type="caution">
    <text evidence="2">The sequence shown here is derived from an EMBL/GenBank/DDBJ whole genome shotgun (WGS) entry which is preliminary data.</text>
</comment>
<dbReference type="EMBL" id="VMNF01000003">
    <property type="protein sequence ID" value="TXC11521.1"/>
    <property type="molecule type" value="Genomic_DNA"/>
</dbReference>
<organism evidence="2 3">
    <name type="scientific">Fusarium oxysporum f. sp. cubense</name>
    <dbReference type="NCBI Taxonomy" id="61366"/>
    <lineage>
        <taxon>Eukaryota</taxon>
        <taxon>Fungi</taxon>
        <taxon>Dikarya</taxon>
        <taxon>Ascomycota</taxon>
        <taxon>Pezizomycotina</taxon>
        <taxon>Sordariomycetes</taxon>
        <taxon>Hypocreomycetidae</taxon>
        <taxon>Hypocreales</taxon>
        <taxon>Nectriaceae</taxon>
        <taxon>Fusarium</taxon>
        <taxon>Fusarium oxysporum species complex</taxon>
    </lineage>
</organism>
<sequence>MLHRTLRLLLARGVAAAARKPHIVSPGRKTKLAVLGLKMLQSMQRFQVRALNLEALVSQIGPLAPNPLGHSNGYRRRGRFHPPAE</sequence>
<feature type="chain" id="PRO_5023037608" evidence="1">
    <location>
        <begin position="18"/>
        <end position="85"/>
    </location>
</feature>
<reference evidence="2 3" key="1">
    <citation type="submission" date="2019-07" db="EMBL/GenBank/DDBJ databases">
        <title>The First High-Quality Draft Genome Sequence of the Causal Agent of the Current Panama Disease Epidemic.</title>
        <authorList>
            <person name="Warmington R.J."/>
            <person name="Kay W."/>
            <person name="Jeffries A."/>
            <person name="Bebber D."/>
            <person name="Moore K."/>
            <person name="Studholme D.J."/>
        </authorList>
    </citation>
    <scope>NUCLEOTIDE SEQUENCE [LARGE SCALE GENOMIC DNA]</scope>
    <source>
        <strain evidence="2 3">TR4</strain>
    </source>
</reference>
<evidence type="ECO:0000313" key="2">
    <source>
        <dbReference type="EMBL" id="TXC11521.1"/>
    </source>
</evidence>
<name>A0A5C6TNU4_FUSOC</name>
<dbReference type="AlphaFoldDB" id="A0A5C6TNU4"/>
<keyword evidence="1" id="KW-0732">Signal</keyword>
<proteinExistence type="predicted"/>
<gene>
    <name evidence="2" type="ORF">FocTR4_00006455</name>
</gene>
<accession>A0A5C6TNU4</accession>